<dbReference type="CDD" id="cd03801">
    <property type="entry name" value="GT4_PimA-like"/>
    <property type="match status" value="1"/>
</dbReference>
<dbReference type="Gene3D" id="3.40.50.2000">
    <property type="entry name" value="Glycogen Phosphorylase B"/>
    <property type="match status" value="2"/>
</dbReference>
<evidence type="ECO:0000313" key="2">
    <source>
        <dbReference type="EMBL" id="TDX99578.1"/>
    </source>
</evidence>
<dbReference type="Proteomes" id="UP000294914">
    <property type="component" value="Unassembled WGS sequence"/>
</dbReference>
<proteinExistence type="predicted"/>
<evidence type="ECO:0000259" key="1">
    <source>
        <dbReference type="Pfam" id="PF00534"/>
    </source>
</evidence>
<reference evidence="2 3" key="1">
    <citation type="submission" date="2019-03" db="EMBL/GenBank/DDBJ databases">
        <title>Genomic Encyclopedia of Type Strains, Phase IV (KMG-IV): sequencing the most valuable type-strain genomes for metagenomic binning, comparative biology and taxonomic classification.</title>
        <authorList>
            <person name="Goeker M."/>
        </authorList>
    </citation>
    <scope>NUCLEOTIDE SEQUENCE [LARGE SCALE GENOMIC DNA]</scope>
    <source>
        <strain evidence="2 3">DSM 16326</strain>
    </source>
</reference>
<dbReference type="PANTHER" id="PTHR45947:SF3">
    <property type="entry name" value="SULFOQUINOVOSYL TRANSFERASE SQD2"/>
    <property type="match status" value="1"/>
</dbReference>
<organism evidence="2 3">
    <name type="scientific">Thiohalophilus thiocyanatoxydans</name>
    <dbReference type="NCBI Taxonomy" id="381308"/>
    <lineage>
        <taxon>Bacteria</taxon>
        <taxon>Pseudomonadati</taxon>
        <taxon>Pseudomonadota</taxon>
        <taxon>Gammaproteobacteria</taxon>
        <taxon>Thiohalomonadales</taxon>
        <taxon>Thiohalophilaceae</taxon>
        <taxon>Thiohalophilus</taxon>
    </lineage>
</organism>
<dbReference type="SUPFAM" id="SSF53756">
    <property type="entry name" value="UDP-Glycosyltransferase/glycogen phosphorylase"/>
    <property type="match status" value="1"/>
</dbReference>
<dbReference type="OrthoDB" id="6194329at2"/>
<dbReference type="Pfam" id="PF00534">
    <property type="entry name" value="Glycos_transf_1"/>
    <property type="match status" value="1"/>
</dbReference>
<feature type="domain" description="Glycosyl transferase family 1" evidence="1">
    <location>
        <begin position="191"/>
        <end position="357"/>
    </location>
</feature>
<dbReference type="GO" id="GO:0016757">
    <property type="term" value="F:glycosyltransferase activity"/>
    <property type="evidence" value="ECO:0007669"/>
    <property type="project" value="InterPro"/>
</dbReference>
<protein>
    <submittedName>
        <fullName evidence="2">Glycosyltransferase involved in cell wall biosynthesis</fullName>
    </submittedName>
</protein>
<gene>
    <name evidence="2" type="ORF">EDC23_2362</name>
</gene>
<comment type="caution">
    <text evidence="2">The sequence shown here is derived from an EMBL/GenBank/DDBJ whole genome shotgun (WGS) entry which is preliminary data.</text>
</comment>
<accession>A0A4R8IQ52</accession>
<keyword evidence="3" id="KW-1185">Reference proteome</keyword>
<keyword evidence="2" id="KW-0808">Transferase</keyword>
<dbReference type="PANTHER" id="PTHR45947">
    <property type="entry name" value="SULFOQUINOVOSYL TRANSFERASE SQD2"/>
    <property type="match status" value="1"/>
</dbReference>
<dbReference type="EMBL" id="SOQX01000007">
    <property type="protein sequence ID" value="TDX99578.1"/>
    <property type="molecule type" value="Genomic_DNA"/>
</dbReference>
<dbReference type="AlphaFoldDB" id="A0A4R8IQ52"/>
<dbReference type="InterPro" id="IPR050194">
    <property type="entry name" value="Glycosyltransferase_grp1"/>
</dbReference>
<evidence type="ECO:0000313" key="3">
    <source>
        <dbReference type="Proteomes" id="UP000294914"/>
    </source>
</evidence>
<sequence length="387" mass="45402">MQKKLKFVIACEVIDNVRLMQPHGMIPYTLYKHYGYDAEVLTYRNGEYPYIENELKGLKIRFLPHFFSKKFKLPFFWYLARNAGKIDVLMVYNVKKRPIYYGLVYKLFNPKGFLYSKADTALPAFTFYVEKAFLPYKFYMRALGKLFLKKCNAVSFESSQPYQNNKQVTADKKLLIPCGFDPDIVKNLSVRERNFSDKENIVLHVARMGSHQKNTEHLVRSVAKMQIPDDWRFVFIGSQTAEFRRFRETFVREHPDLEDRMEFHEHIQSKAELYDFYSRAKIFCLPSRTESFGNVLVEALYFGNAIAATETIPSVQDLADKGNNGIMFTLEPNDLAQQLERLMLDPERLASMSSSARDYAEKHLNWKNTLRPLHEKIQAHYKSHPKS</sequence>
<dbReference type="InterPro" id="IPR001296">
    <property type="entry name" value="Glyco_trans_1"/>
</dbReference>
<name>A0A4R8IQ52_9GAMM</name>